<accession>A0ACB8B591</accession>
<dbReference type="EMBL" id="MU266562">
    <property type="protein sequence ID" value="KAH7920729.1"/>
    <property type="molecule type" value="Genomic_DNA"/>
</dbReference>
<gene>
    <name evidence="1" type="ORF">BV22DRAFT_1039504</name>
</gene>
<keyword evidence="2" id="KW-1185">Reference proteome</keyword>
<sequence>MQAILVVRVYALYDRSKKLLAFLLACFCCEAIVMLVTSGTLFNFSAIGRFGASKCLTRVSTLGSVIVGAVVAMGPNSQGSVDEEATLDYSAFEPLIVIYVMMQVTFNMILLAFALVAAVGHAREARRQHGTWSINPLVKALVADHMIYFIVQVLWQAMLIPMILPNIIPTESLELDGIISFFNAFAVSAGPRMVISLRGQELKTVEGTSYGELSTIQFGAKDPPSLSVEERESQIP</sequence>
<evidence type="ECO:0000313" key="2">
    <source>
        <dbReference type="Proteomes" id="UP000790709"/>
    </source>
</evidence>
<name>A0ACB8B591_9AGAM</name>
<reference evidence="1" key="1">
    <citation type="journal article" date="2021" name="New Phytol.">
        <title>Evolutionary innovations through gain and loss of genes in the ectomycorrhizal Boletales.</title>
        <authorList>
            <person name="Wu G."/>
            <person name="Miyauchi S."/>
            <person name="Morin E."/>
            <person name="Kuo A."/>
            <person name="Drula E."/>
            <person name="Varga T."/>
            <person name="Kohler A."/>
            <person name="Feng B."/>
            <person name="Cao Y."/>
            <person name="Lipzen A."/>
            <person name="Daum C."/>
            <person name="Hundley H."/>
            <person name="Pangilinan J."/>
            <person name="Johnson J."/>
            <person name="Barry K."/>
            <person name="LaButti K."/>
            <person name="Ng V."/>
            <person name="Ahrendt S."/>
            <person name="Min B."/>
            <person name="Choi I.G."/>
            <person name="Park H."/>
            <person name="Plett J.M."/>
            <person name="Magnuson J."/>
            <person name="Spatafora J.W."/>
            <person name="Nagy L.G."/>
            <person name="Henrissat B."/>
            <person name="Grigoriev I.V."/>
            <person name="Yang Z.L."/>
            <person name="Xu J."/>
            <person name="Martin F.M."/>
        </authorList>
    </citation>
    <scope>NUCLEOTIDE SEQUENCE</scope>
    <source>
        <strain evidence="1">KUC20120723A-06</strain>
    </source>
</reference>
<organism evidence="1 2">
    <name type="scientific">Leucogyrophana mollusca</name>
    <dbReference type="NCBI Taxonomy" id="85980"/>
    <lineage>
        <taxon>Eukaryota</taxon>
        <taxon>Fungi</taxon>
        <taxon>Dikarya</taxon>
        <taxon>Basidiomycota</taxon>
        <taxon>Agaricomycotina</taxon>
        <taxon>Agaricomycetes</taxon>
        <taxon>Agaricomycetidae</taxon>
        <taxon>Boletales</taxon>
        <taxon>Boletales incertae sedis</taxon>
        <taxon>Leucogyrophana</taxon>
    </lineage>
</organism>
<evidence type="ECO:0000313" key="1">
    <source>
        <dbReference type="EMBL" id="KAH7920729.1"/>
    </source>
</evidence>
<comment type="caution">
    <text evidence="1">The sequence shown here is derived from an EMBL/GenBank/DDBJ whole genome shotgun (WGS) entry which is preliminary data.</text>
</comment>
<protein>
    <submittedName>
        <fullName evidence="1">Uncharacterized protein</fullName>
    </submittedName>
</protein>
<dbReference type="Proteomes" id="UP000790709">
    <property type="component" value="Unassembled WGS sequence"/>
</dbReference>
<proteinExistence type="predicted"/>